<dbReference type="Proteomes" id="UP000295390">
    <property type="component" value="Unassembled WGS sequence"/>
</dbReference>
<feature type="transmembrane region" description="Helical" evidence="1">
    <location>
        <begin position="98"/>
        <end position="120"/>
    </location>
</feature>
<keyword evidence="1" id="KW-1133">Transmembrane helix</keyword>
<keyword evidence="1" id="KW-0812">Transmembrane</keyword>
<keyword evidence="3" id="KW-1185">Reference proteome</keyword>
<accession>A0A4R6TCK4</accession>
<organism evidence="2 3">
    <name type="scientific">Tenacibaculum caenipelagi</name>
    <dbReference type="NCBI Taxonomy" id="1325435"/>
    <lineage>
        <taxon>Bacteria</taxon>
        <taxon>Pseudomonadati</taxon>
        <taxon>Bacteroidota</taxon>
        <taxon>Flavobacteriia</taxon>
        <taxon>Flavobacteriales</taxon>
        <taxon>Flavobacteriaceae</taxon>
        <taxon>Tenacibaculum</taxon>
    </lineage>
</organism>
<feature type="transmembrane region" description="Helical" evidence="1">
    <location>
        <begin position="12"/>
        <end position="33"/>
    </location>
</feature>
<name>A0A4R6TCK4_9FLAO</name>
<feature type="transmembrane region" description="Helical" evidence="1">
    <location>
        <begin position="45"/>
        <end position="65"/>
    </location>
</feature>
<reference evidence="2 3" key="1">
    <citation type="submission" date="2019-03" db="EMBL/GenBank/DDBJ databases">
        <title>Genomic Encyclopedia of Type Strains, Phase III (KMG-III): the genomes of soil and plant-associated and newly described type strains.</title>
        <authorList>
            <person name="Whitman W."/>
        </authorList>
    </citation>
    <scope>NUCLEOTIDE SEQUENCE [LARGE SCALE GENOMIC DNA]</scope>
    <source>
        <strain evidence="2 3">CECT 8283</strain>
    </source>
</reference>
<dbReference type="EMBL" id="SNYH01000004">
    <property type="protein sequence ID" value="TDQ25753.1"/>
    <property type="molecule type" value="Genomic_DNA"/>
</dbReference>
<dbReference type="RefSeq" id="WP_133536620.1">
    <property type="nucleotide sequence ID" value="NZ_SNYH01000004.1"/>
</dbReference>
<evidence type="ECO:0000313" key="2">
    <source>
        <dbReference type="EMBL" id="TDQ25753.1"/>
    </source>
</evidence>
<comment type="caution">
    <text evidence="2">The sequence shown here is derived from an EMBL/GenBank/DDBJ whole genome shotgun (WGS) entry which is preliminary data.</text>
</comment>
<proteinExistence type="predicted"/>
<evidence type="ECO:0000313" key="3">
    <source>
        <dbReference type="Proteomes" id="UP000295390"/>
    </source>
</evidence>
<sequence>MIKQTLNWYEGEIFEAKFILAFGIAIVIIAFLFRYFGNTPYAKALLIPLLVAGLIISLIGSLMLMSNQRKMETVEQNFMNDNEQFAKSEKQRVEDFQYLYPLSLGISVVCFFLTFIFLAFTKNMYLHASAIAIALFGLTFIIIDYFSKERANIYYEQINHFLLQYQ</sequence>
<gene>
    <name evidence="2" type="ORF">DFQ07_2184</name>
</gene>
<dbReference type="AlphaFoldDB" id="A0A4R6TCK4"/>
<evidence type="ECO:0000256" key="1">
    <source>
        <dbReference type="SAM" id="Phobius"/>
    </source>
</evidence>
<protein>
    <submittedName>
        <fullName evidence="2">Uncharacterized protein</fullName>
    </submittedName>
</protein>
<dbReference type="OrthoDB" id="7868084at2"/>
<feature type="transmembrane region" description="Helical" evidence="1">
    <location>
        <begin position="126"/>
        <end position="146"/>
    </location>
</feature>
<keyword evidence="1" id="KW-0472">Membrane</keyword>